<keyword evidence="3" id="KW-1185">Reference proteome</keyword>
<protein>
    <submittedName>
        <fullName evidence="2">Uncharacterized protein</fullName>
    </submittedName>
</protein>
<organism evidence="2 3">
    <name type="scientific">Amycolatopsis pithecellobii</name>
    <dbReference type="NCBI Taxonomy" id="664692"/>
    <lineage>
        <taxon>Bacteria</taxon>
        <taxon>Bacillati</taxon>
        <taxon>Actinomycetota</taxon>
        <taxon>Actinomycetes</taxon>
        <taxon>Pseudonocardiales</taxon>
        <taxon>Pseudonocardiaceae</taxon>
        <taxon>Amycolatopsis</taxon>
    </lineage>
</organism>
<dbReference type="AlphaFoldDB" id="A0A6N7ZDD9"/>
<feature type="transmembrane region" description="Helical" evidence="1">
    <location>
        <begin position="29"/>
        <end position="49"/>
    </location>
</feature>
<dbReference type="EMBL" id="WMBA01000140">
    <property type="protein sequence ID" value="MTD59689.1"/>
    <property type="molecule type" value="Genomic_DNA"/>
</dbReference>
<evidence type="ECO:0000313" key="3">
    <source>
        <dbReference type="Proteomes" id="UP000440096"/>
    </source>
</evidence>
<keyword evidence="1" id="KW-0472">Membrane</keyword>
<keyword evidence="1" id="KW-1133">Transmembrane helix</keyword>
<proteinExistence type="predicted"/>
<dbReference type="Proteomes" id="UP000440096">
    <property type="component" value="Unassembled WGS sequence"/>
</dbReference>
<sequence>MSELAEPTSSRPPQVAVVKSRGMERRAGFAASLGTVLEYFVFAIFGLLAA</sequence>
<evidence type="ECO:0000256" key="1">
    <source>
        <dbReference type="SAM" id="Phobius"/>
    </source>
</evidence>
<name>A0A6N7ZDD9_9PSEU</name>
<accession>A0A6N7ZDD9</accession>
<comment type="caution">
    <text evidence="2">The sequence shown here is derived from an EMBL/GenBank/DDBJ whole genome shotgun (WGS) entry which is preliminary data.</text>
</comment>
<feature type="non-terminal residue" evidence="2">
    <location>
        <position position="50"/>
    </location>
</feature>
<keyword evidence="1" id="KW-0812">Transmembrane</keyword>
<evidence type="ECO:0000313" key="2">
    <source>
        <dbReference type="EMBL" id="MTD59689.1"/>
    </source>
</evidence>
<reference evidence="2 3" key="1">
    <citation type="submission" date="2019-11" db="EMBL/GenBank/DDBJ databases">
        <title>Draft genome of Amycolatopsis RM579.</title>
        <authorList>
            <person name="Duangmal K."/>
            <person name="Mingma R."/>
        </authorList>
    </citation>
    <scope>NUCLEOTIDE SEQUENCE [LARGE SCALE GENOMIC DNA]</scope>
    <source>
        <strain evidence="2 3">RM579</strain>
    </source>
</reference>
<gene>
    <name evidence="2" type="ORF">GKO32_37765</name>
</gene>